<evidence type="ECO:0000259" key="2">
    <source>
        <dbReference type="Pfam" id="PF08044"/>
    </source>
</evidence>
<dbReference type="RefSeq" id="WP_094364856.1">
    <property type="nucleotide sequence ID" value="NZ_NMVQ01000043.1"/>
</dbReference>
<name>A0A255GT36_9ACTN</name>
<evidence type="ECO:0000313" key="3">
    <source>
        <dbReference type="EMBL" id="OYO18622.1"/>
    </source>
</evidence>
<keyword evidence="4" id="KW-1185">Reference proteome</keyword>
<reference evidence="3 4" key="1">
    <citation type="submission" date="2017-07" db="EMBL/GenBank/DDBJ databases">
        <title>Draft whole genome sequences of clinical Proprionibacteriaceae strains.</title>
        <authorList>
            <person name="Bernier A.-M."/>
            <person name="Bernard K."/>
            <person name="Domingo M.-C."/>
        </authorList>
    </citation>
    <scope>NUCLEOTIDE SEQUENCE [LARGE SCALE GENOMIC DNA]</scope>
    <source>
        <strain evidence="3 4">NML 130396</strain>
    </source>
</reference>
<dbReference type="EMBL" id="NMVQ01000043">
    <property type="protein sequence ID" value="OYO18622.1"/>
    <property type="molecule type" value="Genomic_DNA"/>
</dbReference>
<sequence length="236" mass="25531">MSPAEPDDVGPAVGGDLRASDADRTQVLDLLSAAYAEGRLTREEHEERSGLAHQARTFDDLVPLTRDLVPLHSPLPQHRLNSANPSNQQSPNLPAVRPEAGAPDSETLVGILGGSTRKGIWHVRRQTRAYALMGGNELDFTEAVFDAKEVVIEGFWMMGGLEITVPAGVNVRDEVVGIMGGTEVKGLQPDPDGPTIVIKGVALMGGVEVKGPDTFGGRRRAARRQRREQRRIERGH</sequence>
<dbReference type="AlphaFoldDB" id="A0A255GT36"/>
<proteinExistence type="predicted"/>
<dbReference type="Pfam" id="PF08044">
    <property type="entry name" value="DUF1707"/>
    <property type="match status" value="1"/>
</dbReference>
<feature type="compositionally biased region" description="Basic residues" evidence="1">
    <location>
        <begin position="217"/>
        <end position="229"/>
    </location>
</feature>
<feature type="compositionally biased region" description="Low complexity" evidence="1">
    <location>
        <begin position="80"/>
        <end position="95"/>
    </location>
</feature>
<accession>A0A255GT36</accession>
<evidence type="ECO:0000313" key="4">
    <source>
        <dbReference type="Proteomes" id="UP000216311"/>
    </source>
</evidence>
<dbReference type="Proteomes" id="UP000216311">
    <property type="component" value="Unassembled WGS sequence"/>
</dbReference>
<feature type="region of interest" description="Disordered" evidence="1">
    <location>
        <begin position="212"/>
        <end position="236"/>
    </location>
</feature>
<dbReference type="InterPro" id="IPR012551">
    <property type="entry name" value="DUF1707_SHOCT-like"/>
</dbReference>
<protein>
    <recommendedName>
        <fullName evidence="2">DUF1707 domain-containing protein</fullName>
    </recommendedName>
</protein>
<feature type="region of interest" description="Disordered" evidence="1">
    <location>
        <begin position="72"/>
        <end position="102"/>
    </location>
</feature>
<dbReference type="PANTHER" id="PTHR40763:SF4">
    <property type="entry name" value="DUF1707 DOMAIN-CONTAINING PROTEIN"/>
    <property type="match status" value="1"/>
</dbReference>
<organism evidence="3 4">
    <name type="scientific">Enemella dayhoffiae</name>
    <dbReference type="NCBI Taxonomy" id="2016507"/>
    <lineage>
        <taxon>Bacteria</taxon>
        <taxon>Bacillati</taxon>
        <taxon>Actinomycetota</taxon>
        <taxon>Actinomycetes</taxon>
        <taxon>Propionibacteriales</taxon>
        <taxon>Propionibacteriaceae</taxon>
        <taxon>Enemella</taxon>
    </lineage>
</organism>
<comment type="caution">
    <text evidence="3">The sequence shown here is derived from an EMBL/GenBank/DDBJ whole genome shotgun (WGS) entry which is preliminary data.</text>
</comment>
<feature type="domain" description="DUF1707" evidence="2">
    <location>
        <begin position="17"/>
        <end position="68"/>
    </location>
</feature>
<gene>
    <name evidence="3" type="ORF">CGZ93_14445</name>
</gene>
<evidence type="ECO:0000256" key="1">
    <source>
        <dbReference type="SAM" id="MobiDB-lite"/>
    </source>
</evidence>
<dbReference type="OrthoDB" id="4772576at2"/>
<feature type="region of interest" description="Disordered" evidence="1">
    <location>
        <begin position="1"/>
        <end position="23"/>
    </location>
</feature>
<dbReference type="PANTHER" id="PTHR40763">
    <property type="entry name" value="MEMBRANE PROTEIN-RELATED"/>
    <property type="match status" value="1"/>
</dbReference>